<dbReference type="Gramene" id="KRH32556">
    <property type="protein sequence ID" value="KRH32556"/>
    <property type="gene ID" value="GLYMA_10G059100"/>
</dbReference>
<name>A0A0R0HQ09_SOYBN</name>
<keyword evidence="5" id="KW-1185">Reference proteome</keyword>
<keyword evidence="2" id="KW-0964">Secreted</keyword>
<dbReference type="InterPro" id="IPR012334">
    <property type="entry name" value="Pectin_lyas_fold"/>
</dbReference>
<dbReference type="EnsemblPlants" id="KRH32556">
    <property type="protein sequence ID" value="KRH32556"/>
    <property type="gene ID" value="GLYMA_10G059100"/>
</dbReference>
<evidence type="ECO:0000313" key="5">
    <source>
        <dbReference type="Proteomes" id="UP000008827"/>
    </source>
</evidence>
<dbReference type="OMA" id="NRTIDGC"/>
<evidence type="ECO:0008006" key="6">
    <source>
        <dbReference type="Google" id="ProtNLM"/>
    </source>
</evidence>
<evidence type="ECO:0000313" key="4">
    <source>
        <dbReference type="EnsemblPlants" id="KRH32556"/>
    </source>
</evidence>
<dbReference type="PaxDb" id="3847-GLYMA10G06690.1"/>
<evidence type="ECO:0000256" key="2">
    <source>
        <dbReference type="ARBA" id="ARBA00022512"/>
    </source>
</evidence>
<dbReference type="PANTHER" id="PTHR31683">
    <property type="entry name" value="PECTATE LYASE 18-RELATED"/>
    <property type="match status" value="1"/>
</dbReference>
<proteinExistence type="predicted"/>
<dbReference type="SMR" id="A0A0R0HQ09"/>
<reference evidence="4" key="2">
    <citation type="submission" date="2018-02" db="UniProtKB">
        <authorList>
            <consortium name="EnsemblPlants"/>
        </authorList>
    </citation>
    <scope>IDENTIFICATION</scope>
    <source>
        <strain evidence="4">Williams 82</strain>
    </source>
</reference>
<reference evidence="3 4" key="1">
    <citation type="journal article" date="2010" name="Nature">
        <title>Genome sequence of the palaeopolyploid soybean.</title>
        <authorList>
            <person name="Schmutz J."/>
            <person name="Cannon S.B."/>
            <person name="Schlueter J."/>
            <person name="Ma J."/>
            <person name="Mitros T."/>
            <person name="Nelson W."/>
            <person name="Hyten D.L."/>
            <person name="Song Q."/>
            <person name="Thelen J.J."/>
            <person name="Cheng J."/>
            <person name="Xu D."/>
            <person name="Hellsten U."/>
            <person name="May G.D."/>
            <person name="Yu Y."/>
            <person name="Sakurai T."/>
            <person name="Umezawa T."/>
            <person name="Bhattacharyya M.K."/>
            <person name="Sandhu D."/>
            <person name="Valliyodan B."/>
            <person name="Lindquist E."/>
            <person name="Peto M."/>
            <person name="Grant D."/>
            <person name="Shu S."/>
            <person name="Goodstein D."/>
            <person name="Barry K."/>
            <person name="Futrell-Griggs M."/>
            <person name="Abernathy B."/>
            <person name="Du J."/>
            <person name="Tian Z."/>
            <person name="Zhu L."/>
            <person name="Gill N."/>
            <person name="Joshi T."/>
            <person name="Libault M."/>
            <person name="Sethuraman A."/>
            <person name="Zhang X.-C."/>
            <person name="Shinozaki K."/>
            <person name="Nguyen H.T."/>
            <person name="Wing R.A."/>
            <person name="Cregan P."/>
            <person name="Specht J."/>
            <person name="Grimwood J."/>
            <person name="Rokhsar D."/>
            <person name="Stacey G."/>
            <person name="Shoemaker R.C."/>
            <person name="Jackson S.A."/>
        </authorList>
    </citation>
    <scope>NUCLEOTIDE SEQUENCE</scope>
    <source>
        <strain evidence="4">cv. Williams 82</strain>
        <tissue evidence="3">Callus</tissue>
    </source>
</reference>
<dbReference type="SUPFAM" id="SSF51126">
    <property type="entry name" value="Pectin lyase-like"/>
    <property type="match status" value="1"/>
</dbReference>
<dbReference type="Gene3D" id="2.160.20.10">
    <property type="entry name" value="Single-stranded right-handed beta-helix, Pectin lyase-like"/>
    <property type="match status" value="1"/>
</dbReference>
<dbReference type="InterPro" id="IPR011050">
    <property type="entry name" value="Pectin_lyase_fold/virulence"/>
</dbReference>
<dbReference type="Proteomes" id="UP000008827">
    <property type="component" value="Chromosome 10"/>
</dbReference>
<dbReference type="GO" id="GO:0030570">
    <property type="term" value="F:pectate lyase activity"/>
    <property type="evidence" value="ECO:0007669"/>
    <property type="project" value="InterPro"/>
</dbReference>
<gene>
    <name evidence="3" type="ORF">GLYMA_10G059100</name>
</gene>
<keyword evidence="2" id="KW-0134">Cell wall</keyword>
<dbReference type="AlphaFoldDB" id="A0A0R0HQ09"/>
<dbReference type="EMBL" id="CM000843">
    <property type="protein sequence ID" value="KRH32556.1"/>
    <property type="molecule type" value="Genomic_DNA"/>
</dbReference>
<dbReference type="InParanoid" id="A0A0R0HQ09"/>
<evidence type="ECO:0000313" key="3">
    <source>
        <dbReference type="EMBL" id="KRH32556.1"/>
    </source>
</evidence>
<comment type="subcellular location">
    <subcellularLocation>
        <location evidence="1">Secreted</location>
        <location evidence="1">Cell wall</location>
    </subcellularLocation>
</comment>
<dbReference type="PANTHER" id="PTHR31683:SF207">
    <property type="entry name" value="PECTATE LYASE"/>
    <property type="match status" value="1"/>
</dbReference>
<evidence type="ECO:0000256" key="1">
    <source>
        <dbReference type="ARBA" id="ARBA00004191"/>
    </source>
</evidence>
<dbReference type="InterPro" id="IPR045032">
    <property type="entry name" value="PEL"/>
</dbReference>
<reference evidence="3" key="3">
    <citation type="submission" date="2018-07" db="EMBL/GenBank/DDBJ databases">
        <title>WGS assembly of Glycine max.</title>
        <authorList>
            <person name="Schmutz J."/>
            <person name="Cannon S."/>
            <person name="Schlueter J."/>
            <person name="Ma J."/>
            <person name="Mitros T."/>
            <person name="Nelson W."/>
            <person name="Hyten D."/>
            <person name="Song Q."/>
            <person name="Thelen J."/>
            <person name="Cheng J."/>
            <person name="Xu D."/>
            <person name="Hellsten U."/>
            <person name="May G."/>
            <person name="Yu Y."/>
            <person name="Sakurai T."/>
            <person name="Umezawa T."/>
            <person name="Bhattacharyya M."/>
            <person name="Sandhu D."/>
            <person name="Valliyodan B."/>
            <person name="Lindquist E."/>
            <person name="Peto M."/>
            <person name="Grant D."/>
            <person name="Shu S."/>
            <person name="Goodstein D."/>
            <person name="Barry K."/>
            <person name="Futrell-Griggs M."/>
            <person name="Abernathy B."/>
            <person name="Du J."/>
            <person name="Tian Z."/>
            <person name="Zhu L."/>
            <person name="Gill N."/>
            <person name="Joshi T."/>
            <person name="Libault M."/>
            <person name="Sethuraman A."/>
            <person name="Zhang X."/>
            <person name="Shinozaki K."/>
            <person name="Nguyen H."/>
            <person name="Wing R."/>
            <person name="Cregan P."/>
            <person name="Specht J."/>
            <person name="Grimwood J."/>
            <person name="Rokhsar D."/>
            <person name="Stacey G."/>
            <person name="Shoemaker R."/>
            <person name="Jackson S."/>
        </authorList>
    </citation>
    <scope>NUCLEOTIDE SEQUENCE</scope>
    <source>
        <tissue evidence="3">Callus</tissue>
    </source>
</reference>
<protein>
    <recommendedName>
        <fullName evidence="6">Pectate lyase domain-containing protein</fullName>
    </recommendedName>
</protein>
<organism evidence="3">
    <name type="scientific">Glycine max</name>
    <name type="common">Soybean</name>
    <name type="synonym">Glycine hispida</name>
    <dbReference type="NCBI Taxonomy" id="3847"/>
    <lineage>
        <taxon>Eukaryota</taxon>
        <taxon>Viridiplantae</taxon>
        <taxon>Streptophyta</taxon>
        <taxon>Embryophyta</taxon>
        <taxon>Tracheophyta</taxon>
        <taxon>Spermatophyta</taxon>
        <taxon>Magnoliopsida</taxon>
        <taxon>eudicotyledons</taxon>
        <taxon>Gunneridae</taxon>
        <taxon>Pentapetalae</taxon>
        <taxon>rosids</taxon>
        <taxon>fabids</taxon>
        <taxon>Fabales</taxon>
        <taxon>Fabaceae</taxon>
        <taxon>Papilionoideae</taxon>
        <taxon>50 kb inversion clade</taxon>
        <taxon>NPAAA clade</taxon>
        <taxon>indigoferoid/millettioid clade</taxon>
        <taxon>Phaseoleae</taxon>
        <taxon>Glycine</taxon>
        <taxon>Glycine subgen. Soja</taxon>
    </lineage>
</organism>
<accession>A0A0R0HQ09</accession>
<sequence length="85" mass="9593">MRLWIVFPSNMMIKLSQELIFNSYKAIDGRGADVHIVGGSCITLQYISNVIIHNIHIHHCHPSEHYGYRTESDGDGISILGSRDI</sequence>